<accession>A0A1G2DWG1</accession>
<dbReference type="STRING" id="1801660.A2Z78_01440"/>
<name>A0A1G2DWG1_9BACT</name>
<reference evidence="2 3" key="1">
    <citation type="journal article" date="2016" name="Nat. Commun.">
        <title>Thousands of microbial genomes shed light on interconnected biogeochemical processes in an aquifer system.</title>
        <authorList>
            <person name="Anantharaman K."/>
            <person name="Brown C.T."/>
            <person name="Hug L.A."/>
            <person name="Sharon I."/>
            <person name="Castelle C.J."/>
            <person name="Probst A.J."/>
            <person name="Thomas B.C."/>
            <person name="Singh A."/>
            <person name="Wilkins M.J."/>
            <person name="Karaoz U."/>
            <person name="Brodie E.L."/>
            <person name="Williams K.H."/>
            <person name="Hubbard S.S."/>
            <person name="Banfield J.F."/>
        </authorList>
    </citation>
    <scope>NUCLEOTIDE SEQUENCE [LARGE SCALE GENOMIC DNA]</scope>
</reference>
<evidence type="ECO:0000256" key="1">
    <source>
        <dbReference type="SAM" id="Phobius"/>
    </source>
</evidence>
<dbReference type="AlphaFoldDB" id="A0A1G2DWG1"/>
<comment type="caution">
    <text evidence="2">The sequence shown here is derived from an EMBL/GenBank/DDBJ whole genome shotgun (WGS) entry which is preliminary data.</text>
</comment>
<sequence length="153" mass="17807">MPSIIMKKILFLIILIVILFILIIGFLVWKSYKVKKEEMNVTTYQTEYLEGENPKIRVENNSKERICFSSCYPYYLESNNGGFKSYKYGNCSEDDIAEICIEPGQAKAFELILDKIKTEKGVHRIAVPACINCALQKNFKEDKFFYSNEFIIK</sequence>
<evidence type="ECO:0000313" key="2">
    <source>
        <dbReference type="EMBL" id="OGZ17866.1"/>
    </source>
</evidence>
<organism evidence="2 3">
    <name type="scientific">Candidatus Nealsonbacteria bacterium RBG_13_36_15</name>
    <dbReference type="NCBI Taxonomy" id="1801660"/>
    <lineage>
        <taxon>Bacteria</taxon>
        <taxon>Candidatus Nealsoniibacteriota</taxon>
    </lineage>
</organism>
<keyword evidence="1" id="KW-0812">Transmembrane</keyword>
<dbReference type="Proteomes" id="UP000176752">
    <property type="component" value="Unassembled WGS sequence"/>
</dbReference>
<protein>
    <submittedName>
        <fullName evidence="2">Uncharacterized protein</fullName>
    </submittedName>
</protein>
<keyword evidence="1" id="KW-0472">Membrane</keyword>
<proteinExistence type="predicted"/>
<evidence type="ECO:0000313" key="3">
    <source>
        <dbReference type="Proteomes" id="UP000176752"/>
    </source>
</evidence>
<feature type="transmembrane region" description="Helical" evidence="1">
    <location>
        <begin position="9"/>
        <end position="29"/>
    </location>
</feature>
<gene>
    <name evidence="2" type="ORF">A2Z78_01440</name>
</gene>
<dbReference type="EMBL" id="MHLV01000011">
    <property type="protein sequence ID" value="OGZ17866.1"/>
    <property type="molecule type" value="Genomic_DNA"/>
</dbReference>
<keyword evidence="1" id="KW-1133">Transmembrane helix</keyword>